<accession>A0A7T7L208</accession>
<evidence type="ECO:0000256" key="1">
    <source>
        <dbReference type="SAM" id="MobiDB-lite"/>
    </source>
</evidence>
<sequence length="108" mass="11924">MRVQFTRRVASPTLNARPGEILDLSDDEALMRIEAGHCTAVDQPKQRLRDRLPGRRKPEPEQTPPPGDTPLEKLTVEQLKAHADKHKIDLGDASKKADILAAIAAAEE</sequence>
<proteinExistence type="predicted"/>
<protein>
    <recommendedName>
        <fullName evidence="4">Rho termination factor N-terminal domain-containing protein</fullName>
    </recommendedName>
</protein>
<feature type="compositionally biased region" description="Basic and acidic residues" evidence="1">
    <location>
        <begin position="44"/>
        <end position="60"/>
    </location>
</feature>
<gene>
    <name evidence="2" type="ORF">JEQ17_40110</name>
</gene>
<keyword evidence="3" id="KW-1185">Reference proteome</keyword>
<dbReference type="EMBL" id="CP066831">
    <property type="protein sequence ID" value="QQM45005.1"/>
    <property type="molecule type" value="Genomic_DNA"/>
</dbReference>
<feature type="region of interest" description="Disordered" evidence="1">
    <location>
        <begin position="36"/>
        <end position="71"/>
    </location>
</feature>
<dbReference type="AlphaFoldDB" id="A0A7T7L208"/>
<organism evidence="2 3">
    <name type="scientific">Streptomyces liliifuscus</name>
    <dbReference type="NCBI Taxonomy" id="2797636"/>
    <lineage>
        <taxon>Bacteria</taxon>
        <taxon>Bacillati</taxon>
        <taxon>Actinomycetota</taxon>
        <taxon>Actinomycetes</taxon>
        <taxon>Kitasatosporales</taxon>
        <taxon>Streptomycetaceae</taxon>
        <taxon>Streptomyces</taxon>
    </lineage>
</organism>
<evidence type="ECO:0000313" key="3">
    <source>
        <dbReference type="Proteomes" id="UP000595636"/>
    </source>
</evidence>
<dbReference type="KEGG" id="slf:JEQ17_40110"/>
<name>A0A7T7L208_9ACTN</name>
<evidence type="ECO:0008006" key="4">
    <source>
        <dbReference type="Google" id="ProtNLM"/>
    </source>
</evidence>
<dbReference type="Proteomes" id="UP000595636">
    <property type="component" value="Chromosome"/>
</dbReference>
<dbReference type="RefSeq" id="WP_200399816.1">
    <property type="nucleotide sequence ID" value="NZ_CP066831.1"/>
</dbReference>
<evidence type="ECO:0000313" key="2">
    <source>
        <dbReference type="EMBL" id="QQM45005.1"/>
    </source>
</evidence>
<reference evidence="2 3" key="1">
    <citation type="submission" date="2020-12" db="EMBL/GenBank/DDBJ databases">
        <title>A novel species.</title>
        <authorList>
            <person name="Li K."/>
        </authorList>
    </citation>
    <scope>NUCLEOTIDE SEQUENCE [LARGE SCALE GENOMIC DNA]</scope>
    <source>
        <strain evidence="2 3">ZYC-3</strain>
    </source>
</reference>